<dbReference type="VEuPathDB" id="VectorBase:ADAC010392"/>
<keyword evidence="5" id="KW-1185">Reference proteome</keyword>
<evidence type="ECO:0000313" key="3">
    <source>
        <dbReference type="EMBL" id="ETN58029.1"/>
    </source>
</evidence>
<keyword evidence="2" id="KW-1133">Transmembrane helix</keyword>
<dbReference type="FunCoup" id="W5J5I8">
    <property type="interactions" value="20"/>
</dbReference>
<evidence type="ECO:0000256" key="2">
    <source>
        <dbReference type="SAM" id="Phobius"/>
    </source>
</evidence>
<sequence>MAFYKEVYKRTALLDICISERLLSEHQAVLESIVKKMPEVPDSSYWLQRYCFSVVTAAGCAGMIIPSLLGCSRSRLIAVAGLAVPIIAGTGYYNRKFNTNITAVVSFLCGIDMFHVAADQVFIHFDEMSSYENELLRTAASRALSICVCGMRDVVEHLYDLGKSLESYTDLAKEYDHMYGLLEAREYFCDQSTVENEPEQLFLNAKKQRKVLLYLQSMCLYRMGLAIASGSDLGKARITLYKATIFLKQLSKEMKSNLLPIPQESTLQATVASKQVELLKTRTQAVTANVTATHVLLTTLMNTLDEVANNPLRGNNHLLQCTATLLSEIRENTEHRLQTIADMESDVARLFVPKKSHAANTTEQRIIEFEEGIEYEITIDGSVPDTMPAEDEFFLHTASALDSASPAGVDTEHDNEEPPAEPVDRSTKRNYRKVLNQLHGKLKPIKQEFKKREQRALQRKGITTVLDHVAEDEEENDGSDSDTITISSLSSDDEYVACKPTNYQQRYNDAKEELATKPQINLFPDGCAPIVSTGEEDILE</sequence>
<dbReference type="EMBL" id="ADMH02002179">
    <property type="protein sequence ID" value="ETN58029.1"/>
    <property type="molecule type" value="Genomic_DNA"/>
</dbReference>
<dbReference type="eggNOG" id="ENOG502T6XV">
    <property type="taxonomic scope" value="Eukaryota"/>
</dbReference>
<dbReference type="HOGENOM" id="CLU_504543_0_0_1"/>
<gene>
    <name evidence="3" type="ORF">AND_010392</name>
</gene>
<reference evidence="4" key="4">
    <citation type="submission" date="2015-06" db="UniProtKB">
        <authorList>
            <consortium name="EnsemblMetazoa"/>
        </authorList>
    </citation>
    <scope>IDENTIFICATION</scope>
</reference>
<reference evidence="3" key="2">
    <citation type="submission" date="2010-05" db="EMBL/GenBank/DDBJ databases">
        <authorList>
            <person name="Almeida L.G."/>
            <person name="Nicolas M.F."/>
            <person name="Souza R.C."/>
            <person name="Vasconcelos A.T.R."/>
        </authorList>
    </citation>
    <scope>NUCLEOTIDE SEQUENCE</scope>
</reference>
<evidence type="ECO:0000313" key="4">
    <source>
        <dbReference type="EnsemblMetazoa" id="ADAC010392-PA"/>
    </source>
</evidence>
<feature type="transmembrane region" description="Helical" evidence="2">
    <location>
        <begin position="76"/>
        <end position="93"/>
    </location>
</feature>
<dbReference type="OMA" id="RENTEHR"/>
<dbReference type="EnsemblMetazoa" id="ADAC010392-RA">
    <property type="protein sequence ID" value="ADAC010392-PA"/>
    <property type="gene ID" value="ADAC010392"/>
</dbReference>
<keyword evidence="2" id="KW-0472">Membrane</keyword>
<dbReference type="AlphaFoldDB" id="W5J5I8"/>
<dbReference type="Proteomes" id="UP000000673">
    <property type="component" value="Unassembled WGS sequence"/>
</dbReference>
<accession>W5J5I8</accession>
<keyword evidence="2" id="KW-0812">Transmembrane</keyword>
<reference evidence="3 5" key="1">
    <citation type="journal article" date="2010" name="BMC Genomics">
        <title>Combination of measures distinguishes pre-miRNAs from other stem-loops in the genome of the newly sequenced Anopheles darlingi.</title>
        <authorList>
            <person name="Mendes N.D."/>
            <person name="Freitas A.T."/>
            <person name="Vasconcelos A.T."/>
            <person name="Sagot M.F."/>
        </authorList>
    </citation>
    <scope>NUCLEOTIDE SEQUENCE</scope>
</reference>
<organism evidence="3">
    <name type="scientific">Anopheles darlingi</name>
    <name type="common">Mosquito</name>
    <dbReference type="NCBI Taxonomy" id="43151"/>
    <lineage>
        <taxon>Eukaryota</taxon>
        <taxon>Metazoa</taxon>
        <taxon>Ecdysozoa</taxon>
        <taxon>Arthropoda</taxon>
        <taxon>Hexapoda</taxon>
        <taxon>Insecta</taxon>
        <taxon>Pterygota</taxon>
        <taxon>Neoptera</taxon>
        <taxon>Endopterygota</taxon>
        <taxon>Diptera</taxon>
        <taxon>Nematocera</taxon>
        <taxon>Culicoidea</taxon>
        <taxon>Culicidae</taxon>
        <taxon>Anophelinae</taxon>
        <taxon>Anopheles</taxon>
    </lineage>
</organism>
<evidence type="ECO:0000256" key="1">
    <source>
        <dbReference type="SAM" id="MobiDB-lite"/>
    </source>
</evidence>
<feature type="transmembrane region" description="Helical" evidence="2">
    <location>
        <begin position="47"/>
        <end position="69"/>
    </location>
</feature>
<reference evidence="3" key="3">
    <citation type="journal article" date="2013" name="Nucleic Acids Res.">
        <title>The genome of Anopheles darlingi, the main neotropical malaria vector.</title>
        <authorList>
            <person name="Marinotti O."/>
            <person name="Cerqueira G.C."/>
            <person name="de Almeida L.G."/>
            <person name="Ferro M.I."/>
            <person name="Loreto E.L."/>
            <person name="Zaha A."/>
            <person name="Teixeira S.M."/>
            <person name="Wespiser A.R."/>
            <person name="Almeida E Silva A."/>
            <person name="Schlindwein A.D."/>
            <person name="Pacheco A.C."/>
            <person name="Silva A.L."/>
            <person name="Graveley B.R."/>
            <person name="Walenz B.P."/>
            <person name="Lima Bde A."/>
            <person name="Ribeiro C.A."/>
            <person name="Nunes-Silva C.G."/>
            <person name="de Carvalho C.R."/>
            <person name="Soares C.M."/>
            <person name="de Menezes C.B."/>
            <person name="Matiolli C."/>
            <person name="Caffrey D."/>
            <person name="Araujo D.A."/>
            <person name="de Oliveira D.M."/>
            <person name="Golenbock D."/>
            <person name="Grisard E.C."/>
            <person name="Fantinatti-Garboggini F."/>
            <person name="de Carvalho F.M."/>
            <person name="Barcellos F.G."/>
            <person name="Prosdocimi F."/>
            <person name="May G."/>
            <person name="Azevedo Junior G.M."/>
            <person name="Guimaraes G.M."/>
            <person name="Goldman G.H."/>
            <person name="Padilha I.Q."/>
            <person name="Batista Jda S."/>
            <person name="Ferro J.A."/>
            <person name="Ribeiro J.M."/>
            <person name="Fietto J.L."/>
            <person name="Dabbas K.M."/>
            <person name="Cerdeira L."/>
            <person name="Agnez-Lima L.F."/>
            <person name="Brocchi M."/>
            <person name="de Carvalho M.O."/>
            <person name="Teixeira Mde M."/>
            <person name="Diniz Maia Mde M."/>
            <person name="Goldman M.H."/>
            <person name="Cruz Schneider M.P."/>
            <person name="Felipe M.S."/>
            <person name="Hungria M."/>
            <person name="Nicolas M.F."/>
            <person name="Pereira M."/>
            <person name="Montes M.A."/>
            <person name="Cantao M.E."/>
            <person name="Vincentz M."/>
            <person name="Rafael M.S."/>
            <person name="Silverman N."/>
            <person name="Stoco P.H."/>
            <person name="Souza R.C."/>
            <person name="Vicentini R."/>
            <person name="Gazzinelli R.T."/>
            <person name="Neves Rde O."/>
            <person name="Silva R."/>
            <person name="Astolfi-Filho S."/>
            <person name="Maciel T.E."/>
            <person name="Urmenyi T.P."/>
            <person name="Tadei W.P."/>
            <person name="Camargo E.P."/>
            <person name="de Vasconcelos A.T."/>
        </authorList>
    </citation>
    <scope>NUCLEOTIDE SEQUENCE</scope>
</reference>
<proteinExistence type="predicted"/>
<evidence type="ECO:0000313" key="5">
    <source>
        <dbReference type="Proteomes" id="UP000000673"/>
    </source>
</evidence>
<name>W5J5I8_ANODA</name>
<protein>
    <submittedName>
        <fullName evidence="3 4">Uncharacterized protein</fullName>
    </submittedName>
</protein>
<dbReference type="VEuPathDB" id="VectorBase:ADAR2_011152"/>
<feature type="region of interest" description="Disordered" evidence="1">
    <location>
        <begin position="402"/>
        <end position="430"/>
    </location>
</feature>